<dbReference type="KEGG" id="obj:EIO64_15765"/>
<dbReference type="InterPro" id="IPR018149">
    <property type="entry name" value="Lys-tRNA-synth_II_C"/>
</dbReference>
<comment type="similarity">
    <text evidence="2 13">Belongs to the class-II aminoacyl-tRNA synthetase family.</text>
</comment>
<dbReference type="GO" id="GO:0000287">
    <property type="term" value="F:magnesium ion binding"/>
    <property type="evidence" value="ECO:0007669"/>
    <property type="project" value="UniProtKB-UniRule"/>
</dbReference>
<evidence type="ECO:0000256" key="10">
    <source>
        <dbReference type="ARBA" id="ARBA00022917"/>
    </source>
</evidence>
<evidence type="ECO:0000256" key="4">
    <source>
        <dbReference type="ARBA" id="ARBA00022490"/>
    </source>
</evidence>
<sequence>MSEQKTTQQPEQELSEQRRVRREKLAALQAAGEDPFQQTRFDWDATSAQIKEHFDQMEGRAVKVAGRLMSKRGMGKVSFCDLQDRDGRIQLYARQDEMDEAVYKKFKKFDIGDIVGVEGEVFRTQRGEMSVRAKNITLLSKALLPLPEKFHGLTDLELRYRQRYVDLIVNPEVKRNFVIRSKFIKHVRDFLDERGYMEVETPVLNTISGGATARPFITHHNTLDIDMYMRIATELPLKRLIVGGLDRVYEIGRIFRNEGMDPKHNPEFTTVELYQAYTDFNGMMDLFEDLLSSAAQKILGTYQVEWQGEQIDLTPGWPRLTMHEAVKQYTGIDFMAISSDEEAVAAAKAIGVELPETADPTWGNALYETFDQKVEEKLVQPTFITMHPVDVSPLAKRSPQDPRLTERFELFICRSEMGNAFSELNDPIDQKQRFQKQVELRAKGDSEAGMMDEDYINALEYGLPPTGGLGIGIDRCVMLLTNSDTIREVILFPTMKPLE</sequence>
<keyword evidence="18" id="KW-1185">Reference proteome</keyword>
<dbReference type="EC" id="6.1.1.6" evidence="13"/>
<evidence type="ECO:0000256" key="12">
    <source>
        <dbReference type="ARBA" id="ARBA00048573"/>
    </source>
</evidence>
<keyword evidence="8 13" id="KW-0067">ATP-binding</keyword>
<dbReference type="PRINTS" id="PR00982">
    <property type="entry name" value="TRNASYNTHLYS"/>
</dbReference>
<dbReference type="Pfam" id="PF00152">
    <property type="entry name" value="tRNA-synt_2"/>
    <property type="match status" value="1"/>
</dbReference>
<dbReference type="RefSeq" id="WP_025545356.1">
    <property type="nucleotide sequence ID" value="NZ_CAUWCU010000055.1"/>
</dbReference>
<dbReference type="InterPro" id="IPR004365">
    <property type="entry name" value="NA-bd_OB_tRNA"/>
</dbReference>
<gene>
    <name evidence="13 17" type="primary">lysS</name>
    <name evidence="17" type="ORF">EIO64_15765</name>
</gene>
<dbReference type="GO" id="GO:0140096">
    <property type="term" value="F:catalytic activity, acting on a protein"/>
    <property type="evidence" value="ECO:0007669"/>
    <property type="project" value="UniProtKB-ARBA"/>
</dbReference>
<dbReference type="InterPro" id="IPR034762">
    <property type="entry name" value="Lys-tRNA-ligase_II_bac/euk"/>
</dbReference>
<dbReference type="Pfam" id="PF01336">
    <property type="entry name" value="tRNA_anti-codon"/>
    <property type="match status" value="1"/>
</dbReference>
<dbReference type="FunFam" id="2.40.50.140:FF:000024">
    <property type="entry name" value="Lysine--tRNA ligase"/>
    <property type="match status" value="1"/>
</dbReference>
<dbReference type="GO" id="GO:0006430">
    <property type="term" value="P:lysyl-tRNA aminoacylation"/>
    <property type="evidence" value="ECO:0007669"/>
    <property type="project" value="UniProtKB-UniRule"/>
</dbReference>
<dbReference type="SUPFAM" id="SSF55681">
    <property type="entry name" value="Class II aaRS and biotin synthetases"/>
    <property type="match status" value="1"/>
</dbReference>
<evidence type="ECO:0000256" key="11">
    <source>
        <dbReference type="ARBA" id="ARBA00023146"/>
    </source>
</evidence>
<dbReference type="Gene3D" id="2.40.50.140">
    <property type="entry name" value="Nucleic acid-binding proteins"/>
    <property type="match status" value="1"/>
</dbReference>
<evidence type="ECO:0000256" key="6">
    <source>
        <dbReference type="ARBA" id="ARBA00022723"/>
    </source>
</evidence>
<dbReference type="GO" id="GO:0004824">
    <property type="term" value="F:lysine-tRNA ligase activity"/>
    <property type="evidence" value="ECO:0007669"/>
    <property type="project" value="UniProtKB-UniRule"/>
</dbReference>
<evidence type="ECO:0000256" key="8">
    <source>
        <dbReference type="ARBA" id="ARBA00022840"/>
    </source>
</evidence>
<dbReference type="NCBIfam" id="NF001756">
    <property type="entry name" value="PRK00484.1"/>
    <property type="match status" value="1"/>
</dbReference>
<dbReference type="PANTHER" id="PTHR42918">
    <property type="entry name" value="LYSYL-TRNA SYNTHETASE"/>
    <property type="match status" value="1"/>
</dbReference>
<dbReference type="InterPro" id="IPR004364">
    <property type="entry name" value="Aa-tRNA-synt_II"/>
</dbReference>
<evidence type="ECO:0000256" key="2">
    <source>
        <dbReference type="ARBA" id="ARBA00008226"/>
    </source>
</evidence>
<dbReference type="GeneID" id="89522638"/>
<dbReference type="HAMAP" id="MF_00252">
    <property type="entry name" value="Lys_tRNA_synth_class2"/>
    <property type="match status" value="1"/>
</dbReference>
<evidence type="ECO:0000256" key="9">
    <source>
        <dbReference type="ARBA" id="ARBA00022842"/>
    </source>
</evidence>
<evidence type="ECO:0000256" key="15">
    <source>
        <dbReference type="SAM" id="MobiDB-lite"/>
    </source>
</evidence>
<evidence type="ECO:0000256" key="14">
    <source>
        <dbReference type="RuleBase" id="RU000336"/>
    </source>
</evidence>
<dbReference type="InterPro" id="IPR002313">
    <property type="entry name" value="Lys-tRNA-ligase_II"/>
</dbReference>
<dbReference type="PIRSF" id="PIRSF039101">
    <property type="entry name" value="LysRS2"/>
    <property type="match status" value="1"/>
</dbReference>
<evidence type="ECO:0000256" key="7">
    <source>
        <dbReference type="ARBA" id="ARBA00022741"/>
    </source>
</evidence>
<keyword evidence="7 13" id="KW-0547">Nucleotide-binding</keyword>
<dbReference type="Proteomes" id="UP000298642">
    <property type="component" value="Chromosome"/>
</dbReference>
<dbReference type="CDD" id="cd00775">
    <property type="entry name" value="LysRS_core"/>
    <property type="match status" value="1"/>
</dbReference>
<feature type="region of interest" description="Disordered" evidence="15">
    <location>
        <begin position="1"/>
        <end position="24"/>
    </location>
</feature>
<comment type="cofactor">
    <cofactor evidence="13 14">
        <name>Mg(2+)</name>
        <dbReference type="ChEBI" id="CHEBI:18420"/>
    </cofactor>
    <text evidence="13 14">Binds 3 Mg(2+) ions per subunit.</text>
</comment>
<dbReference type="GO" id="GO:0005829">
    <property type="term" value="C:cytosol"/>
    <property type="evidence" value="ECO:0007669"/>
    <property type="project" value="TreeGrafter"/>
</dbReference>
<comment type="subunit">
    <text evidence="3 13">Homodimer.</text>
</comment>
<dbReference type="AlphaFoldDB" id="A0A4D7B212"/>
<dbReference type="Gene3D" id="3.30.930.10">
    <property type="entry name" value="Bira Bifunctional Protein, Domain 2"/>
    <property type="match status" value="1"/>
</dbReference>
<keyword evidence="6 13" id="KW-0479">Metal-binding</keyword>
<comment type="subcellular location">
    <subcellularLocation>
        <location evidence="1 13">Cytoplasm</location>
    </subcellularLocation>
</comment>
<comment type="catalytic activity">
    <reaction evidence="12 13 14">
        <text>tRNA(Lys) + L-lysine + ATP = L-lysyl-tRNA(Lys) + AMP + diphosphate</text>
        <dbReference type="Rhea" id="RHEA:20792"/>
        <dbReference type="Rhea" id="RHEA-COMP:9696"/>
        <dbReference type="Rhea" id="RHEA-COMP:9697"/>
        <dbReference type="ChEBI" id="CHEBI:30616"/>
        <dbReference type="ChEBI" id="CHEBI:32551"/>
        <dbReference type="ChEBI" id="CHEBI:33019"/>
        <dbReference type="ChEBI" id="CHEBI:78442"/>
        <dbReference type="ChEBI" id="CHEBI:78529"/>
        <dbReference type="ChEBI" id="CHEBI:456215"/>
        <dbReference type="EC" id="6.1.1.6"/>
    </reaction>
</comment>
<accession>A0A4D7B212</accession>
<evidence type="ECO:0000259" key="16">
    <source>
        <dbReference type="PROSITE" id="PS50862"/>
    </source>
</evidence>
<dbReference type="PROSITE" id="PS50862">
    <property type="entry name" value="AA_TRNA_LIGASE_II"/>
    <property type="match status" value="1"/>
</dbReference>
<dbReference type="GO" id="GO:0016740">
    <property type="term" value="F:transferase activity"/>
    <property type="evidence" value="ECO:0007669"/>
    <property type="project" value="UniProtKB-ARBA"/>
</dbReference>
<dbReference type="GO" id="GO:0000049">
    <property type="term" value="F:tRNA binding"/>
    <property type="evidence" value="ECO:0007669"/>
    <property type="project" value="TreeGrafter"/>
</dbReference>
<evidence type="ECO:0000256" key="3">
    <source>
        <dbReference type="ARBA" id="ARBA00011738"/>
    </source>
</evidence>
<evidence type="ECO:0000256" key="1">
    <source>
        <dbReference type="ARBA" id="ARBA00004496"/>
    </source>
</evidence>
<dbReference type="GO" id="GO:0005524">
    <property type="term" value="F:ATP binding"/>
    <property type="evidence" value="ECO:0007669"/>
    <property type="project" value="UniProtKB-UniRule"/>
</dbReference>
<feature type="binding site" evidence="13">
    <location>
        <position position="416"/>
    </location>
    <ligand>
        <name>Mg(2+)</name>
        <dbReference type="ChEBI" id="CHEBI:18420"/>
        <label>2</label>
    </ligand>
</feature>
<dbReference type="InterPro" id="IPR044136">
    <property type="entry name" value="Lys-tRNA-ligase_II_N"/>
</dbReference>
<dbReference type="EMBL" id="CP034413">
    <property type="protein sequence ID" value="QCI60477.1"/>
    <property type="molecule type" value="Genomic_DNA"/>
</dbReference>
<dbReference type="InterPro" id="IPR012340">
    <property type="entry name" value="NA-bd_OB-fold"/>
</dbReference>
<dbReference type="FunFam" id="3.30.930.10:FF:000238">
    <property type="entry name" value="Lysine--tRNA ligase"/>
    <property type="match status" value="1"/>
</dbReference>
<evidence type="ECO:0000256" key="5">
    <source>
        <dbReference type="ARBA" id="ARBA00022598"/>
    </source>
</evidence>
<organism evidence="17 18">
    <name type="scientific">Dysosmobacter welbionis</name>
    <dbReference type="NCBI Taxonomy" id="2093857"/>
    <lineage>
        <taxon>Bacteria</taxon>
        <taxon>Bacillati</taxon>
        <taxon>Bacillota</taxon>
        <taxon>Clostridia</taxon>
        <taxon>Eubacteriales</taxon>
        <taxon>Oscillospiraceae</taxon>
        <taxon>Dysosmobacter</taxon>
    </lineage>
</organism>
<evidence type="ECO:0000256" key="13">
    <source>
        <dbReference type="HAMAP-Rule" id="MF_00252"/>
    </source>
</evidence>
<dbReference type="InterPro" id="IPR006195">
    <property type="entry name" value="aa-tRNA-synth_II"/>
</dbReference>
<feature type="compositionally biased region" description="Polar residues" evidence="15">
    <location>
        <begin position="1"/>
        <end position="12"/>
    </location>
</feature>
<reference evidence="18" key="1">
    <citation type="submission" date="2018-12" db="EMBL/GenBank/DDBJ databases">
        <title>Dusodibacter welbiota gen. nov., sp. nov., isolated from human faeces and emended description of the Oscillibacter genus.</title>
        <authorList>
            <person name="Le Roy T."/>
            <person name="Van der Smissen P."/>
            <person name="Delzenne N."/>
            <person name="Muccioli G."/>
            <person name="Collet J.F."/>
            <person name="Cani P.D."/>
        </authorList>
    </citation>
    <scope>NUCLEOTIDE SEQUENCE [LARGE SCALE GENOMIC DNA]</scope>
    <source>
        <strain evidence="18">J115</strain>
    </source>
</reference>
<keyword evidence="9 13" id="KW-0460">Magnesium</keyword>
<keyword evidence="4 13" id="KW-0963">Cytoplasm</keyword>
<keyword evidence="5 13" id="KW-0436">Ligase</keyword>
<evidence type="ECO:0000313" key="18">
    <source>
        <dbReference type="Proteomes" id="UP000298642"/>
    </source>
</evidence>
<protein>
    <recommendedName>
        <fullName evidence="13">Lysine--tRNA ligase</fullName>
        <ecNumber evidence="13">6.1.1.6</ecNumber>
    </recommendedName>
    <alternativeName>
        <fullName evidence="13">Lysyl-tRNA synthetase</fullName>
        <shortName evidence="13">LysRS</shortName>
    </alternativeName>
</protein>
<feature type="binding site" evidence="13">
    <location>
        <position position="416"/>
    </location>
    <ligand>
        <name>Mg(2+)</name>
        <dbReference type="ChEBI" id="CHEBI:18420"/>
        <label>1</label>
    </ligand>
</feature>
<feature type="domain" description="Aminoacyl-transfer RNA synthetases class-II family profile" evidence="16">
    <location>
        <begin position="177"/>
        <end position="497"/>
    </location>
</feature>
<dbReference type="SUPFAM" id="SSF50249">
    <property type="entry name" value="Nucleic acid-binding proteins"/>
    <property type="match status" value="1"/>
</dbReference>
<dbReference type="CDD" id="cd04322">
    <property type="entry name" value="LysRS_N"/>
    <property type="match status" value="1"/>
</dbReference>
<feature type="binding site" evidence="13">
    <location>
        <position position="409"/>
    </location>
    <ligand>
        <name>Mg(2+)</name>
        <dbReference type="ChEBI" id="CHEBI:18420"/>
        <label>1</label>
    </ligand>
</feature>
<name>A0A4D7B212_9FIRM</name>
<dbReference type="NCBIfam" id="TIGR00499">
    <property type="entry name" value="lysS_bact"/>
    <property type="match status" value="1"/>
</dbReference>
<keyword evidence="10 13" id="KW-0648">Protein biosynthesis</keyword>
<dbReference type="PANTHER" id="PTHR42918:SF15">
    <property type="entry name" value="LYSINE--TRNA LIGASE, CHLOROPLASTIC_MITOCHONDRIAL"/>
    <property type="match status" value="1"/>
</dbReference>
<evidence type="ECO:0000313" key="17">
    <source>
        <dbReference type="EMBL" id="QCI60477.1"/>
    </source>
</evidence>
<dbReference type="InterPro" id="IPR045864">
    <property type="entry name" value="aa-tRNA-synth_II/BPL/LPL"/>
</dbReference>
<proteinExistence type="inferred from homology"/>
<keyword evidence="11 13" id="KW-0030">Aminoacyl-tRNA synthetase</keyword>